<protein>
    <submittedName>
        <fullName evidence="1">Uncharacterized protein</fullName>
    </submittedName>
</protein>
<name>A0A9W7Y8N6_9FUNG</name>
<sequence length="115" mass="13418">MIQTLNHMPMVMLQLHHLHEHLYVNFLHVRCWGDEALGALITVDSASSYMQDAVPTEEQLAERTFEQVRSHQTMVRTQANARANRGVRRHWFELGEWVTMRPRPSPTNLAALFVR</sequence>
<evidence type="ECO:0000313" key="1">
    <source>
        <dbReference type="EMBL" id="KAJ1726346.1"/>
    </source>
</evidence>
<dbReference type="EMBL" id="JANBOI010001615">
    <property type="protein sequence ID" value="KAJ1726346.1"/>
    <property type="molecule type" value="Genomic_DNA"/>
</dbReference>
<dbReference type="AlphaFoldDB" id="A0A9W7Y8N6"/>
<proteinExistence type="predicted"/>
<keyword evidence="2" id="KW-1185">Reference proteome</keyword>
<reference evidence="1" key="1">
    <citation type="submission" date="2022-07" db="EMBL/GenBank/DDBJ databases">
        <title>Phylogenomic reconstructions and comparative analyses of Kickxellomycotina fungi.</title>
        <authorList>
            <person name="Reynolds N.K."/>
            <person name="Stajich J.E."/>
            <person name="Barry K."/>
            <person name="Grigoriev I.V."/>
            <person name="Crous P."/>
            <person name="Smith M.E."/>
        </authorList>
    </citation>
    <scope>NUCLEOTIDE SEQUENCE</scope>
    <source>
        <strain evidence="1">BCRC 34381</strain>
    </source>
</reference>
<comment type="caution">
    <text evidence="1">The sequence shown here is derived from an EMBL/GenBank/DDBJ whole genome shotgun (WGS) entry which is preliminary data.</text>
</comment>
<evidence type="ECO:0000313" key="2">
    <source>
        <dbReference type="Proteomes" id="UP001143981"/>
    </source>
</evidence>
<gene>
    <name evidence="1" type="ORF">LPJ61_005249</name>
</gene>
<organism evidence="1 2">
    <name type="scientific">Coemansia biformis</name>
    <dbReference type="NCBI Taxonomy" id="1286918"/>
    <lineage>
        <taxon>Eukaryota</taxon>
        <taxon>Fungi</taxon>
        <taxon>Fungi incertae sedis</taxon>
        <taxon>Zoopagomycota</taxon>
        <taxon>Kickxellomycotina</taxon>
        <taxon>Kickxellomycetes</taxon>
        <taxon>Kickxellales</taxon>
        <taxon>Kickxellaceae</taxon>
        <taxon>Coemansia</taxon>
    </lineage>
</organism>
<accession>A0A9W7Y8N6</accession>
<dbReference type="Proteomes" id="UP001143981">
    <property type="component" value="Unassembled WGS sequence"/>
</dbReference>